<dbReference type="OrthoDB" id="10249920at2759"/>
<dbReference type="InParanoid" id="W3XHI2"/>
<dbReference type="STRING" id="1229662.W3XHI2"/>
<dbReference type="RefSeq" id="XP_007830335.1">
    <property type="nucleotide sequence ID" value="XM_007832144.1"/>
</dbReference>
<reference evidence="5" key="1">
    <citation type="journal article" date="2015" name="BMC Genomics">
        <title>Genomic and transcriptomic analysis of the endophytic fungus Pestalotiopsis fici reveals its lifestyle and high potential for synthesis of natural products.</title>
        <authorList>
            <person name="Wang X."/>
            <person name="Zhang X."/>
            <person name="Liu L."/>
            <person name="Xiang M."/>
            <person name="Wang W."/>
            <person name="Sun X."/>
            <person name="Che Y."/>
            <person name="Guo L."/>
            <person name="Liu G."/>
            <person name="Guo L."/>
            <person name="Wang C."/>
            <person name="Yin W.B."/>
            <person name="Stadler M."/>
            <person name="Zhang X."/>
            <person name="Liu X."/>
        </authorList>
    </citation>
    <scope>NUCLEOTIDE SEQUENCE [LARGE SCALE GENOMIC DNA]</scope>
    <source>
        <strain evidence="5">W106-1 / CGMCC3.15140</strain>
    </source>
</reference>
<dbReference type="GO" id="GO:0047631">
    <property type="term" value="F:ADP-ribose diphosphatase activity"/>
    <property type="evidence" value="ECO:0007669"/>
    <property type="project" value="TreeGrafter"/>
</dbReference>
<dbReference type="InterPro" id="IPR015797">
    <property type="entry name" value="NUDIX_hydrolase-like_dom_sf"/>
</dbReference>
<evidence type="ECO:0000256" key="2">
    <source>
        <dbReference type="RuleBase" id="RU003476"/>
    </source>
</evidence>
<dbReference type="GO" id="GO:0005829">
    <property type="term" value="C:cytosol"/>
    <property type="evidence" value="ECO:0007669"/>
    <property type="project" value="TreeGrafter"/>
</dbReference>
<dbReference type="GO" id="GO:0006753">
    <property type="term" value="P:nucleoside phosphate metabolic process"/>
    <property type="evidence" value="ECO:0007669"/>
    <property type="project" value="TreeGrafter"/>
</dbReference>
<dbReference type="OMA" id="WYCLELP"/>
<dbReference type="Gene3D" id="3.90.79.10">
    <property type="entry name" value="Nucleoside Triphosphate Pyrophosphohydrolase"/>
    <property type="match status" value="1"/>
</dbReference>
<dbReference type="GO" id="GO:0019693">
    <property type="term" value="P:ribose phosphate metabolic process"/>
    <property type="evidence" value="ECO:0007669"/>
    <property type="project" value="TreeGrafter"/>
</dbReference>
<protein>
    <recommendedName>
        <fullName evidence="3">Nudix hydrolase domain-containing protein</fullName>
    </recommendedName>
</protein>
<gene>
    <name evidence="4" type="ORF">PFICI_03563</name>
</gene>
<dbReference type="AlphaFoldDB" id="W3XHI2"/>
<name>W3XHI2_PESFW</name>
<evidence type="ECO:0000259" key="3">
    <source>
        <dbReference type="PROSITE" id="PS51462"/>
    </source>
</evidence>
<dbReference type="InterPro" id="IPR000086">
    <property type="entry name" value="NUDIX_hydrolase_dom"/>
</dbReference>
<evidence type="ECO:0000313" key="5">
    <source>
        <dbReference type="Proteomes" id="UP000030651"/>
    </source>
</evidence>
<dbReference type="InterPro" id="IPR020476">
    <property type="entry name" value="Nudix_hydrolase"/>
</dbReference>
<dbReference type="InterPro" id="IPR020084">
    <property type="entry name" value="NUDIX_hydrolase_CS"/>
</dbReference>
<accession>W3XHI2</accession>
<dbReference type="CDD" id="cd18888">
    <property type="entry name" value="NUDIX_ADPRase_Nudt5"/>
    <property type="match status" value="1"/>
</dbReference>
<dbReference type="PRINTS" id="PR00502">
    <property type="entry name" value="NUDIXFAMILY"/>
</dbReference>
<dbReference type="Pfam" id="PF00293">
    <property type="entry name" value="NUDIX"/>
    <property type="match status" value="1"/>
</dbReference>
<dbReference type="EMBL" id="KI912110">
    <property type="protein sequence ID" value="ETS85538.1"/>
    <property type="molecule type" value="Genomic_DNA"/>
</dbReference>
<sequence>MKRPTRPKSSAVDAIQILAILDKATGPEVLLEKQFRPPTGKVVVEFPAGMVDEGETPEQAAVRELREETGYVGEVIEDEAGRPVHWNGPASSSSCVYMIRMKIDLQREENKNPKPELEDGEIIDTFSVPLKDLYSQVRILSAEGFAIDGKVGSFAEALQTASMWQSSL</sequence>
<evidence type="ECO:0000313" key="4">
    <source>
        <dbReference type="EMBL" id="ETS85538.1"/>
    </source>
</evidence>
<dbReference type="HOGENOM" id="CLU_062658_0_1_1"/>
<dbReference type="GeneID" id="19268576"/>
<dbReference type="PANTHER" id="PTHR11839:SF1">
    <property type="entry name" value="ADP-SUGAR PYROPHOSPHATASE"/>
    <property type="match status" value="1"/>
</dbReference>
<proteinExistence type="inferred from homology"/>
<feature type="domain" description="Nudix hydrolase" evidence="3">
    <location>
        <begin position="10"/>
        <end position="159"/>
    </location>
</feature>
<dbReference type="KEGG" id="pfy:PFICI_03563"/>
<dbReference type="Proteomes" id="UP000030651">
    <property type="component" value="Unassembled WGS sequence"/>
</dbReference>
<dbReference type="PANTHER" id="PTHR11839">
    <property type="entry name" value="UDP/ADP-SUGAR PYROPHOSPHATASE"/>
    <property type="match status" value="1"/>
</dbReference>
<dbReference type="PROSITE" id="PS51462">
    <property type="entry name" value="NUDIX"/>
    <property type="match status" value="1"/>
</dbReference>
<dbReference type="SUPFAM" id="SSF55811">
    <property type="entry name" value="Nudix"/>
    <property type="match status" value="1"/>
</dbReference>
<organism evidence="4 5">
    <name type="scientific">Pestalotiopsis fici (strain W106-1 / CGMCC3.15140)</name>
    <dbReference type="NCBI Taxonomy" id="1229662"/>
    <lineage>
        <taxon>Eukaryota</taxon>
        <taxon>Fungi</taxon>
        <taxon>Dikarya</taxon>
        <taxon>Ascomycota</taxon>
        <taxon>Pezizomycotina</taxon>
        <taxon>Sordariomycetes</taxon>
        <taxon>Xylariomycetidae</taxon>
        <taxon>Amphisphaeriales</taxon>
        <taxon>Sporocadaceae</taxon>
        <taxon>Pestalotiopsis</taxon>
    </lineage>
</organism>
<comment type="similarity">
    <text evidence="2">Belongs to the Nudix hydrolase family.</text>
</comment>
<evidence type="ECO:0000256" key="1">
    <source>
        <dbReference type="ARBA" id="ARBA00022801"/>
    </source>
</evidence>
<keyword evidence="5" id="KW-1185">Reference proteome</keyword>
<dbReference type="eggNOG" id="KOG3041">
    <property type="taxonomic scope" value="Eukaryota"/>
</dbReference>
<keyword evidence="1 2" id="KW-0378">Hydrolase</keyword>
<dbReference type="GO" id="GO:0005634">
    <property type="term" value="C:nucleus"/>
    <property type="evidence" value="ECO:0007669"/>
    <property type="project" value="TreeGrafter"/>
</dbReference>
<dbReference type="PROSITE" id="PS00893">
    <property type="entry name" value="NUDIX_BOX"/>
    <property type="match status" value="1"/>
</dbReference>